<reference evidence="5 6" key="5">
    <citation type="submission" date="2018-06" db="EMBL/GenBank/DDBJ databases">
        <authorList>
            <consortium name="Pathogen Informatics"/>
            <person name="Doyle S."/>
        </authorList>
    </citation>
    <scope>NUCLEOTIDE SEQUENCE [LARGE SCALE GENOMIC DNA]</scope>
    <source>
        <strain evidence="5 6">NCTC10764</strain>
    </source>
</reference>
<dbReference type="SUPFAM" id="SSF51182">
    <property type="entry name" value="RmlC-like cupins"/>
    <property type="match status" value="1"/>
</dbReference>
<dbReference type="InterPro" id="IPR008894">
    <property type="entry name" value="QdtA_cupin_dom"/>
</dbReference>
<dbReference type="EMBL" id="EU549863">
    <property type="protein sequence ID" value="ACD75804.1"/>
    <property type="molecule type" value="Genomic_DNA"/>
</dbReference>
<evidence type="ECO:0000313" key="2">
    <source>
        <dbReference type="EMBL" id="ACD75804.1"/>
    </source>
</evidence>
<dbReference type="CDD" id="cd20292">
    <property type="entry name" value="cupin_QdtA-like"/>
    <property type="match status" value="1"/>
</dbReference>
<organism evidence="2">
    <name type="scientific">Escherichia coli</name>
    <dbReference type="NCBI Taxonomy" id="562"/>
    <lineage>
        <taxon>Bacteria</taxon>
        <taxon>Pseudomonadati</taxon>
        <taxon>Pseudomonadota</taxon>
        <taxon>Gammaproteobacteria</taxon>
        <taxon>Enterobacterales</taxon>
        <taxon>Enterobacteriaceae</taxon>
        <taxon>Escherichia</taxon>
    </lineage>
</organism>
<reference evidence="2" key="1">
    <citation type="journal article" date="2010" name="Can. J. Microbiol.">
        <title>Escherichia coli serogroup O2 and O28ac O-antigen gene cluster sequences and detection of pathogenic E. coli O2 and O28ac by PCR.</title>
        <authorList>
            <person name="Fratamico P.M."/>
            <person name="Yan X."/>
            <person name="Liu Y."/>
            <person name="DebRoy C."/>
            <person name="Byrne B."/>
            <person name="Monaghan A."/>
            <person name="Fanning S."/>
            <person name="Bolton D."/>
        </authorList>
    </citation>
    <scope>NUCLEOTIDE SEQUENCE</scope>
</reference>
<evidence type="ECO:0000259" key="1">
    <source>
        <dbReference type="Pfam" id="PF05523"/>
    </source>
</evidence>
<dbReference type="InterPro" id="IPR011051">
    <property type="entry name" value="RmlC_Cupin_sf"/>
</dbReference>
<sequence>MMDIKLISLQKHGDERGALIALEEQRNIPFEVKRIYYILETLNGVRRGFHAHKVTRQLAIVVKGACKFHLDNGKETKQVELNDPTIALLIEPYIWHEMYDFSDDCVLLVIADDFYKESDYIRNYDDFIRRVNSIENS</sequence>
<accession>B3U3P7</accession>
<dbReference type="PATRIC" id="fig|562.7276.peg.3482"/>
<dbReference type="Pfam" id="PF05523">
    <property type="entry name" value="FdtA"/>
    <property type="match status" value="1"/>
</dbReference>
<protein>
    <submittedName>
        <fullName evidence="3">FdtA</fullName>
    </submittedName>
    <submittedName>
        <fullName evidence="2">NDP-hexose isomerase</fullName>
    </submittedName>
    <submittedName>
        <fullName evidence="4 5">dTDP-6-deoxy-3,4-keto-hexulose isomerase</fullName>
    </submittedName>
</protein>
<reference evidence="3" key="2">
    <citation type="journal article" date="2010" name="J. Microbiol. Methods">
        <title>A multiplex PCR method to detect 14 Escherichia coli serogroups associated with urinary tract infections.</title>
        <authorList>
            <person name="Li D."/>
            <person name="Liu B."/>
            <person name="Chen M."/>
            <person name="Guo D."/>
            <person name="Guo X."/>
            <person name="Liu F."/>
            <person name="Feng L."/>
            <person name="Wang L."/>
        </authorList>
    </citation>
    <scope>NUCLEOTIDE SEQUENCE</scope>
    <source>
        <strain evidence="3">G1674</strain>
    </source>
</reference>
<evidence type="ECO:0000313" key="3">
    <source>
        <dbReference type="EMBL" id="ADC54935.1"/>
    </source>
</evidence>
<feature type="domain" description="Sugar 3,4-ketoisomerase QdtA cupin" evidence="1">
    <location>
        <begin position="2"/>
        <end position="130"/>
    </location>
</feature>
<reference evidence="2" key="3">
    <citation type="submission" date="2012-01" db="EMBL/GenBank/DDBJ databases">
        <title>Escherichia coli serogroup O2 O-antigen gene cluster.</title>
        <authorList>
            <person name="Fratamico P."/>
            <person name="Yan X."/>
        </authorList>
    </citation>
    <scope>NUCLEOTIDE SEQUENCE</scope>
</reference>
<proteinExistence type="predicted"/>
<dbReference type="EMBL" id="UFZL01000001">
    <property type="protein sequence ID" value="STE54540.1"/>
    <property type="molecule type" value="Genomic_DNA"/>
</dbReference>
<evidence type="ECO:0000313" key="5">
    <source>
        <dbReference type="EMBL" id="STE54540.1"/>
    </source>
</evidence>
<dbReference type="EMBL" id="GU299792">
    <property type="protein sequence ID" value="ADC54935.1"/>
    <property type="molecule type" value="Genomic_DNA"/>
</dbReference>
<evidence type="ECO:0000313" key="4">
    <source>
        <dbReference type="EMBL" id="BAQ01006.1"/>
    </source>
</evidence>
<reference evidence="4" key="4">
    <citation type="journal article" date="2014" name="DNA Res.">
        <title>A complete view of the genetic diversity of the Escherichia coli O-antigen biosynthesis gene cluster.</title>
        <authorList>
            <person name="Iguchi A."/>
            <person name="Iyoda S."/>
            <person name="Kikuchi T."/>
            <person name="Ogura Y."/>
            <person name="Katsura K."/>
            <person name="Ohnishi M."/>
            <person name="Hayashi T."/>
            <person name="Thomson N.R."/>
        </authorList>
    </citation>
    <scope>NUCLEOTIDE SEQUENCE</scope>
    <source>
        <strain evidence="4">U18-41</strain>
    </source>
</reference>
<dbReference type="AlphaFoldDB" id="B3U3P7"/>
<name>B3U3P7_ECOLX</name>
<dbReference type="Proteomes" id="UP000255201">
    <property type="component" value="Unassembled WGS sequence"/>
</dbReference>
<accession>A0A0J3VX23</accession>
<dbReference type="Gene3D" id="2.60.120.10">
    <property type="entry name" value="Jelly Rolls"/>
    <property type="match status" value="1"/>
</dbReference>
<dbReference type="EMBL" id="AB811624">
    <property type="protein sequence ID" value="BAQ01006.1"/>
    <property type="molecule type" value="Genomic_DNA"/>
</dbReference>
<gene>
    <name evidence="2" type="primary">ftdA</name>
    <name evidence="3" type="synonym">fdtA</name>
    <name evidence="5" type="synonym">wbtA</name>
    <name evidence="5" type="ORF">NCTC10764_01218</name>
</gene>
<dbReference type="InterPro" id="IPR014710">
    <property type="entry name" value="RmlC-like_jellyroll"/>
</dbReference>
<dbReference type="GO" id="GO:0016853">
    <property type="term" value="F:isomerase activity"/>
    <property type="evidence" value="ECO:0007669"/>
    <property type="project" value="UniProtKB-KW"/>
</dbReference>
<keyword evidence="2" id="KW-0413">Isomerase</keyword>
<evidence type="ECO:0000313" key="6">
    <source>
        <dbReference type="Proteomes" id="UP000255201"/>
    </source>
</evidence>